<comment type="caution">
    <text evidence="2">The sequence shown here is derived from an EMBL/GenBank/DDBJ whole genome shotgun (WGS) entry which is preliminary data.</text>
</comment>
<dbReference type="GO" id="GO:0000271">
    <property type="term" value="P:polysaccharide biosynthetic process"/>
    <property type="evidence" value="ECO:0007669"/>
    <property type="project" value="TreeGrafter"/>
</dbReference>
<dbReference type="InterPro" id="IPR014710">
    <property type="entry name" value="RmlC-like_jellyroll"/>
</dbReference>
<dbReference type="Proteomes" id="UP000287247">
    <property type="component" value="Unassembled WGS sequence"/>
</dbReference>
<dbReference type="AlphaFoldDB" id="A0A401IJD9"/>
<dbReference type="GO" id="GO:0005829">
    <property type="term" value="C:cytosol"/>
    <property type="evidence" value="ECO:0007669"/>
    <property type="project" value="TreeGrafter"/>
</dbReference>
<evidence type="ECO:0000256" key="1">
    <source>
        <dbReference type="PIRSR" id="PIRSR600888-3"/>
    </source>
</evidence>
<accession>A0A401IJD9</accession>
<organism evidence="2 3">
    <name type="scientific">Aphanothece sacrum FPU1</name>
    <dbReference type="NCBI Taxonomy" id="1920663"/>
    <lineage>
        <taxon>Bacteria</taxon>
        <taxon>Bacillati</taxon>
        <taxon>Cyanobacteriota</taxon>
        <taxon>Cyanophyceae</taxon>
        <taxon>Oscillatoriophycideae</taxon>
        <taxon>Chroococcales</taxon>
        <taxon>Aphanothecaceae</taxon>
        <taxon>Aphanothece</taxon>
    </lineage>
</organism>
<name>A0A401IJD9_APHSA</name>
<proteinExistence type="predicted"/>
<protein>
    <submittedName>
        <fullName evidence="2">dTDP-4-dehydrorhamnose 3,5-epimerase</fullName>
    </submittedName>
</protein>
<evidence type="ECO:0000313" key="2">
    <source>
        <dbReference type="EMBL" id="GBF81412.1"/>
    </source>
</evidence>
<dbReference type="InterPro" id="IPR011051">
    <property type="entry name" value="RmlC_Cupin_sf"/>
</dbReference>
<feature type="site" description="Participates in a stacking interaction with the thymidine ring of dTDP-4-oxo-6-deoxyglucose" evidence="1">
    <location>
        <position position="136"/>
    </location>
</feature>
<dbReference type="EMBL" id="BDQK01000013">
    <property type="protein sequence ID" value="GBF81412.1"/>
    <property type="molecule type" value="Genomic_DNA"/>
</dbReference>
<reference evidence="3" key="1">
    <citation type="submission" date="2017-05" db="EMBL/GenBank/DDBJ databases">
        <title>Physiological properties and genetic analysis related to exopolysaccharide production of fresh-water unicellular cyanobacterium Aphanothece sacrum, Suizenji Nori, that has been cultured as a food source in Japan.</title>
        <authorList>
            <person name="Kanesaki Y."/>
            <person name="Yoshikawa S."/>
            <person name="Ohki K."/>
        </authorList>
    </citation>
    <scope>NUCLEOTIDE SEQUENCE [LARGE SCALE GENOMIC DNA]</scope>
    <source>
        <strain evidence="3">FPU1</strain>
    </source>
</reference>
<dbReference type="SUPFAM" id="SSF51182">
    <property type="entry name" value="RmlC-like cupins"/>
    <property type="match status" value="1"/>
</dbReference>
<dbReference type="PANTHER" id="PTHR21047">
    <property type="entry name" value="DTDP-6-DEOXY-D-GLUCOSE-3,5 EPIMERASE"/>
    <property type="match status" value="1"/>
</dbReference>
<keyword evidence="3" id="KW-1185">Reference proteome</keyword>
<dbReference type="GO" id="GO:0008830">
    <property type="term" value="F:dTDP-4-dehydrorhamnose 3,5-epimerase activity"/>
    <property type="evidence" value="ECO:0007669"/>
    <property type="project" value="InterPro"/>
</dbReference>
<dbReference type="InterPro" id="IPR000888">
    <property type="entry name" value="RmlC-like"/>
</dbReference>
<dbReference type="RefSeq" id="WP_172957509.1">
    <property type="nucleotide sequence ID" value="NZ_BDQK01000013.1"/>
</dbReference>
<evidence type="ECO:0000313" key="3">
    <source>
        <dbReference type="Proteomes" id="UP000287247"/>
    </source>
</evidence>
<dbReference type="PANTHER" id="PTHR21047:SF2">
    <property type="entry name" value="THYMIDINE DIPHOSPHO-4-KETO-RHAMNOSE 3,5-EPIMERASE"/>
    <property type="match status" value="1"/>
</dbReference>
<sequence length="158" mass="17792">MGLTSKVSNVDWIDGVQVSPLKLVPNERGRLMEVQRFDDSIFPGFGQAYITSTFPGVIKAWYKHSIQIDQIAVIIGLLKLVLYDAREDSPTYERVDTILLGELAPKLVQFPPGIWHGFQAVGTQETFALHLNSVAFIADTPDEERLPFDTDLIPYKWS</sequence>
<dbReference type="Gene3D" id="2.60.120.10">
    <property type="entry name" value="Jelly Rolls"/>
    <property type="match status" value="1"/>
</dbReference>
<gene>
    <name evidence="2" type="ORF">AsFPU1_2825</name>
</gene>
<dbReference type="Pfam" id="PF00908">
    <property type="entry name" value="dTDP_sugar_isom"/>
    <property type="match status" value="1"/>
</dbReference>